<comment type="caution">
    <text evidence="3">The sequence shown here is derived from an EMBL/GenBank/DDBJ whole genome shotgun (WGS) entry which is preliminary data.</text>
</comment>
<dbReference type="Pfam" id="PF00975">
    <property type="entry name" value="Thioesterase"/>
    <property type="match status" value="1"/>
</dbReference>
<protein>
    <submittedName>
        <fullName evidence="3">Alpha/beta fold hydrolase</fullName>
    </submittedName>
</protein>
<dbReference type="PANTHER" id="PTHR11487">
    <property type="entry name" value="THIOESTERASE"/>
    <property type="match status" value="1"/>
</dbReference>
<dbReference type="InterPro" id="IPR012223">
    <property type="entry name" value="TEII"/>
</dbReference>
<evidence type="ECO:0000256" key="1">
    <source>
        <dbReference type="ARBA" id="ARBA00007169"/>
    </source>
</evidence>
<dbReference type="Proteomes" id="UP000621455">
    <property type="component" value="Unassembled WGS sequence"/>
</dbReference>
<organism evidence="3 4">
    <name type="scientific">Massilia frigida</name>
    <dbReference type="NCBI Taxonomy" id="2609281"/>
    <lineage>
        <taxon>Bacteria</taxon>
        <taxon>Pseudomonadati</taxon>
        <taxon>Pseudomonadota</taxon>
        <taxon>Betaproteobacteria</taxon>
        <taxon>Burkholderiales</taxon>
        <taxon>Oxalobacteraceae</taxon>
        <taxon>Telluria group</taxon>
        <taxon>Massilia</taxon>
    </lineage>
</organism>
<accession>A0ABX0NAT4</accession>
<dbReference type="InterPro" id="IPR029058">
    <property type="entry name" value="AB_hydrolase_fold"/>
</dbReference>
<dbReference type="Gene3D" id="3.40.50.1820">
    <property type="entry name" value="alpha/beta hydrolase"/>
    <property type="match status" value="1"/>
</dbReference>
<dbReference type="GO" id="GO:0016787">
    <property type="term" value="F:hydrolase activity"/>
    <property type="evidence" value="ECO:0007669"/>
    <property type="project" value="UniProtKB-KW"/>
</dbReference>
<gene>
    <name evidence="3" type="ORF">F2P44_19365</name>
</gene>
<feature type="domain" description="Thioesterase" evidence="2">
    <location>
        <begin position="44"/>
        <end position="258"/>
    </location>
</feature>
<keyword evidence="3" id="KW-0378">Hydrolase</keyword>
<dbReference type="InterPro" id="IPR001031">
    <property type="entry name" value="Thioesterase"/>
</dbReference>
<dbReference type="SUPFAM" id="SSF53474">
    <property type="entry name" value="alpha/beta-Hydrolases"/>
    <property type="match status" value="1"/>
</dbReference>
<dbReference type="PANTHER" id="PTHR11487:SF0">
    <property type="entry name" value="S-ACYL FATTY ACID SYNTHASE THIOESTERASE, MEDIUM CHAIN"/>
    <property type="match status" value="1"/>
</dbReference>
<name>A0ABX0NAT4_9BURK</name>
<evidence type="ECO:0000259" key="2">
    <source>
        <dbReference type="Pfam" id="PF00975"/>
    </source>
</evidence>
<comment type="similarity">
    <text evidence="1">Belongs to the thioesterase family.</text>
</comment>
<keyword evidence="4" id="KW-1185">Reference proteome</keyword>
<reference evidence="3 4" key="1">
    <citation type="submission" date="2019-10" db="EMBL/GenBank/DDBJ databases">
        <title>Taxonomy of Antarctic Massilia spp.: description of Massilia rubra sp. nov., Massilia aquatica sp. nov., Massilia mucilaginosa sp. nov., Massilia frigida sp. nov. isolated from streams, lakes and regoliths.</title>
        <authorList>
            <person name="Holochova P."/>
            <person name="Sedlacek I."/>
            <person name="Kralova S."/>
            <person name="Maslanova I."/>
            <person name="Busse H.-J."/>
            <person name="Stankova E."/>
            <person name="Vrbovska V."/>
            <person name="Kovarovic V."/>
            <person name="Bartak M."/>
            <person name="Svec P."/>
            <person name="Pantucek R."/>
        </authorList>
    </citation>
    <scope>NUCLEOTIDE SEQUENCE [LARGE SCALE GENOMIC DNA]</scope>
    <source>
        <strain evidence="3 4">CCM 8695</strain>
    </source>
</reference>
<dbReference type="EMBL" id="WHJG01000021">
    <property type="protein sequence ID" value="NHZ81418.1"/>
    <property type="molecule type" value="Genomic_DNA"/>
</dbReference>
<evidence type="ECO:0000313" key="4">
    <source>
        <dbReference type="Proteomes" id="UP000621455"/>
    </source>
</evidence>
<evidence type="ECO:0000313" key="3">
    <source>
        <dbReference type="EMBL" id="NHZ81418.1"/>
    </source>
</evidence>
<proteinExistence type="inferred from homology"/>
<sequence>MASTHSCAPPLERDSARPFTFSSSPMTHNAWFSSHLPMSSTRMRLVCLPHAGGGVALFHPWKKDLPADMEVCPVQLPGRDSRYHEPLRTDVLAMVEEIAGQLVRAPRAESLVIYGHSMGATLAYELARALGARSLAPDLVIVSGRPAPQRQSGTGEALHTLPDAQFIDKLNERYGGVPQVLLDDPELMAFYLPILRNDLRLVETYRHHPGPVQDWPLIVYGGLEDRSVGRDGLAEWAAVTSGPFRLHMLPGDHFFYQTRRAVFLDRLATDLGQFRLNRR</sequence>